<feature type="chain" id="PRO_5040419956" evidence="1">
    <location>
        <begin position="27"/>
        <end position="55"/>
    </location>
</feature>
<keyword evidence="3" id="KW-1185">Reference proteome</keyword>
<comment type="caution">
    <text evidence="2">The sequence shown here is derived from an EMBL/GenBank/DDBJ whole genome shotgun (WGS) entry which is preliminary data.</text>
</comment>
<dbReference type="Proteomes" id="UP001152320">
    <property type="component" value="Chromosome 1"/>
</dbReference>
<proteinExistence type="predicted"/>
<reference evidence="2" key="1">
    <citation type="submission" date="2021-10" db="EMBL/GenBank/DDBJ databases">
        <title>Tropical sea cucumber genome reveals ecological adaptation and Cuvierian tubules defense mechanism.</title>
        <authorList>
            <person name="Chen T."/>
        </authorList>
    </citation>
    <scope>NUCLEOTIDE SEQUENCE</scope>
    <source>
        <strain evidence="2">Nanhai2018</strain>
        <tissue evidence="2">Muscle</tissue>
    </source>
</reference>
<keyword evidence="1" id="KW-0732">Signal</keyword>
<accession>A0A9Q1CSA4</accession>
<gene>
    <name evidence="2" type="ORF">HOLleu_03953</name>
</gene>
<dbReference type="EMBL" id="JAIZAY010000001">
    <property type="protein sequence ID" value="KAJ8050662.1"/>
    <property type="molecule type" value="Genomic_DNA"/>
</dbReference>
<feature type="signal peptide" evidence="1">
    <location>
        <begin position="1"/>
        <end position="26"/>
    </location>
</feature>
<evidence type="ECO:0000313" key="2">
    <source>
        <dbReference type="EMBL" id="KAJ8050662.1"/>
    </source>
</evidence>
<organism evidence="2 3">
    <name type="scientific">Holothuria leucospilota</name>
    <name type="common">Black long sea cucumber</name>
    <name type="synonym">Mertensiothuria leucospilota</name>
    <dbReference type="NCBI Taxonomy" id="206669"/>
    <lineage>
        <taxon>Eukaryota</taxon>
        <taxon>Metazoa</taxon>
        <taxon>Echinodermata</taxon>
        <taxon>Eleutherozoa</taxon>
        <taxon>Echinozoa</taxon>
        <taxon>Holothuroidea</taxon>
        <taxon>Aspidochirotacea</taxon>
        <taxon>Aspidochirotida</taxon>
        <taxon>Holothuriidae</taxon>
        <taxon>Holothuria</taxon>
    </lineage>
</organism>
<dbReference type="AlphaFoldDB" id="A0A9Q1CSA4"/>
<name>A0A9Q1CSA4_HOLLE</name>
<evidence type="ECO:0000256" key="1">
    <source>
        <dbReference type="SAM" id="SignalP"/>
    </source>
</evidence>
<evidence type="ECO:0000313" key="3">
    <source>
        <dbReference type="Proteomes" id="UP001152320"/>
    </source>
</evidence>
<sequence length="55" mass="6548">MSYLRLTDKIFLILLSCLFNFKGTSTQEDHLISFTNNRNIQRTVKRFVISVRRVI</sequence>
<protein>
    <submittedName>
        <fullName evidence="2">Uncharacterized protein</fullName>
    </submittedName>
</protein>